<dbReference type="InterPro" id="IPR020915">
    <property type="entry name" value="UPF0311"/>
</dbReference>
<organism evidence="1 2">
    <name type="scientific">Sphingobium cyanobacteriorum</name>
    <dbReference type="NCBI Taxonomy" id="3063954"/>
    <lineage>
        <taxon>Bacteria</taxon>
        <taxon>Pseudomonadati</taxon>
        <taxon>Pseudomonadota</taxon>
        <taxon>Alphaproteobacteria</taxon>
        <taxon>Sphingomonadales</taxon>
        <taxon>Sphingomonadaceae</taxon>
        <taxon>Sphingobium</taxon>
    </lineage>
</organism>
<name>A0ABT8ZM34_9SPHN</name>
<dbReference type="PROSITE" id="PS51318">
    <property type="entry name" value="TAT"/>
    <property type="match status" value="1"/>
</dbReference>
<accession>A0ABT8ZM34</accession>
<dbReference type="PANTHER" id="PTHR37315:SF1">
    <property type="entry name" value="UPF0311 PROTEIN BLR7842"/>
    <property type="match status" value="1"/>
</dbReference>
<protein>
    <submittedName>
        <fullName evidence="1">DUF3237 domain-containing protein</fullName>
    </submittedName>
</protein>
<dbReference type="RefSeq" id="WP_304535850.1">
    <property type="nucleotide sequence ID" value="NZ_JAUQOM010000003.1"/>
</dbReference>
<evidence type="ECO:0000313" key="2">
    <source>
        <dbReference type="Proteomes" id="UP001176471"/>
    </source>
</evidence>
<keyword evidence="2" id="KW-1185">Reference proteome</keyword>
<comment type="caution">
    <text evidence="1">The sequence shown here is derived from an EMBL/GenBank/DDBJ whole genome shotgun (WGS) entry which is preliminary data.</text>
</comment>
<proteinExistence type="predicted"/>
<dbReference type="Proteomes" id="UP001176471">
    <property type="component" value="Unassembled WGS sequence"/>
</dbReference>
<reference evidence="1" key="1">
    <citation type="submission" date="2023-07" db="EMBL/GenBank/DDBJ databases">
        <title>Bacterial whole genome sequence for Sphingobium sp. HBC34.</title>
        <authorList>
            <person name="Le V."/>
            <person name="Ko S.-R."/>
            <person name="Ahn C.-Y."/>
            <person name="Oh H.-M."/>
        </authorList>
    </citation>
    <scope>NUCLEOTIDE SEQUENCE</scope>
    <source>
        <strain evidence="1">HBC34</strain>
    </source>
</reference>
<gene>
    <name evidence="1" type="ORF">Q4610_10345</name>
</gene>
<dbReference type="EMBL" id="JAUQOM010000003">
    <property type="protein sequence ID" value="MDO7835443.1"/>
    <property type="molecule type" value="Genomic_DNA"/>
</dbReference>
<dbReference type="Gene3D" id="2.40.160.20">
    <property type="match status" value="1"/>
</dbReference>
<dbReference type="PANTHER" id="PTHR37315">
    <property type="entry name" value="UPF0311 PROTEIN BLR7842"/>
    <property type="match status" value="1"/>
</dbReference>
<evidence type="ECO:0000313" key="1">
    <source>
        <dbReference type="EMBL" id="MDO7835443.1"/>
    </source>
</evidence>
<sequence length="198" mass="21288">MKKRTRAVSEGYPVSRRTMLSGGGAVLAGGGMATRLAAASADPEPLNTLDIIHTQLVMNLVVTCSSPERIGPSAASKDGNRDEIWPIIGGRFWGRGIRGLVVPGGGDFPVVRPDGAIIIDALYRLKTDDGVTIIIHNRGLAYSDTKYRLIPEFIAPVGKYDWLNKSVFIATLVEVPASLALAKGKNENDRLIQVHQIS</sequence>
<dbReference type="InterPro" id="IPR006311">
    <property type="entry name" value="TAT_signal"/>
</dbReference>
<dbReference type="Pfam" id="PF11578">
    <property type="entry name" value="DUF3237"/>
    <property type="match status" value="1"/>
</dbReference>